<dbReference type="AlphaFoldDB" id="A0A3B1CSH7"/>
<evidence type="ECO:0000313" key="3">
    <source>
        <dbReference type="EMBL" id="VAX29441.1"/>
    </source>
</evidence>
<keyword evidence="1" id="KW-0808">Transferase</keyword>
<feature type="domain" description="DUF4346" evidence="2">
    <location>
        <begin position="304"/>
        <end position="383"/>
    </location>
</feature>
<reference evidence="3" key="1">
    <citation type="submission" date="2018-06" db="EMBL/GenBank/DDBJ databases">
        <authorList>
            <person name="Zhirakovskaya E."/>
        </authorList>
    </citation>
    <scope>NUCLEOTIDE SEQUENCE</scope>
</reference>
<gene>
    <name evidence="3" type="ORF">MNBD_IGNAVI01-167</name>
</gene>
<dbReference type="Pfam" id="PF14251">
    <property type="entry name" value="PterinBD-DUF4346"/>
    <property type="match status" value="1"/>
</dbReference>
<evidence type="ECO:0000256" key="1">
    <source>
        <dbReference type="ARBA" id="ARBA00022679"/>
    </source>
</evidence>
<dbReference type="GO" id="GO:0016740">
    <property type="term" value="F:transferase activity"/>
    <property type="evidence" value="ECO:0007669"/>
    <property type="project" value="UniProtKB-KW"/>
</dbReference>
<sequence>MKRNPLEILKIYNQNSGNLSLEEIAEDLTRISQIKKCSFCGCFADTLKEFAEITKENGKPGLSERANVLRNEVLKNKKYDCIGCNPCYPADISNLLFEMDNAPKEKEEKSSCGCSSECAAEDSVEWPVEKGEYLVGNKKSSVAITTLTDTILPQEIFDKLKERIAIVGYCETENIGIEKIIKNIITNSAIRYLILCGNDSGNGKMGHLSGQAILSLHKNGISEKRKIIGANGKRPFLKNVTLEQINLFRSQVEIVNLIGTTSLDEIKNVAAVYQTKNKPAFSDNTVSVSTNEIITARNPERLVLDKKGFFVIITRKDENKIYVEYYANDGTLLETVEGNDAASIYYTIIEKGFVSKLDHAAYLGKELTKAEYFLKYDIPFIQDKALGKLVNA</sequence>
<organism evidence="3">
    <name type="scientific">hydrothermal vent metagenome</name>
    <dbReference type="NCBI Taxonomy" id="652676"/>
    <lineage>
        <taxon>unclassified sequences</taxon>
        <taxon>metagenomes</taxon>
        <taxon>ecological metagenomes</taxon>
    </lineage>
</organism>
<evidence type="ECO:0000259" key="2">
    <source>
        <dbReference type="Pfam" id="PF14251"/>
    </source>
</evidence>
<protein>
    <recommendedName>
        <fullName evidence="2">DUF4346 domain-containing protein</fullName>
    </recommendedName>
</protein>
<dbReference type="InterPro" id="IPR030688">
    <property type="entry name" value="MeTrfase_MtrA/MtxA"/>
</dbReference>
<dbReference type="InterPro" id="IPR025595">
    <property type="entry name" value="PterinBD-DUF4346"/>
</dbReference>
<accession>A0A3B1CSH7</accession>
<name>A0A3B1CSH7_9ZZZZ</name>
<proteinExistence type="predicted"/>
<dbReference type="EMBL" id="UOGD01000450">
    <property type="protein sequence ID" value="VAX29441.1"/>
    <property type="molecule type" value="Genomic_DNA"/>
</dbReference>
<dbReference type="Pfam" id="PF04208">
    <property type="entry name" value="MtrA"/>
    <property type="match status" value="1"/>
</dbReference>